<feature type="compositionally biased region" description="Polar residues" evidence="1">
    <location>
        <begin position="3601"/>
        <end position="3616"/>
    </location>
</feature>
<evidence type="ECO:0000256" key="2">
    <source>
        <dbReference type="SAM" id="Phobius"/>
    </source>
</evidence>
<dbReference type="InterPro" id="IPR008638">
    <property type="entry name" value="FhaB/CdiA-like_TPS"/>
</dbReference>
<organism evidence="4 5">
    <name type="scientific">Trinickia caryophylli</name>
    <name type="common">Paraburkholderia caryophylli</name>
    <dbReference type="NCBI Taxonomy" id="28094"/>
    <lineage>
        <taxon>Bacteria</taxon>
        <taxon>Pseudomonadati</taxon>
        <taxon>Pseudomonadota</taxon>
        <taxon>Betaproteobacteria</taxon>
        <taxon>Burkholderiales</taxon>
        <taxon>Burkholderiaceae</taxon>
        <taxon>Trinickia</taxon>
    </lineage>
</organism>
<keyword evidence="2" id="KW-0812">Transmembrane</keyword>
<dbReference type="InterPro" id="IPR010069">
    <property type="entry name" value="CdiA_FHA1_rpt"/>
</dbReference>
<evidence type="ECO:0000259" key="3">
    <source>
        <dbReference type="SMART" id="SM00912"/>
    </source>
</evidence>
<reference evidence="5" key="1">
    <citation type="submission" date="2017-04" db="EMBL/GenBank/DDBJ databases">
        <authorList>
            <person name="Varghese N."/>
            <person name="Submissions S."/>
        </authorList>
    </citation>
    <scope>NUCLEOTIDE SEQUENCE [LARGE SCALE GENOMIC DNA]</scope>
    <source>
        <strain evidence="5">Ballard 720</strain>
    </source>
</reference>
<gene>
    <name evidence="4" type="ORF">SAMN06295900_104418</name>
</gene>
<feature type="compositionally biased region" description="Gly residues" evidence="1">
    <location>
        <begin position="3508"/>
        <end position="3517"/>
    </location>
</feature>
<feature type="region of interest" description="Disordered" evidence="1">
    <location>
        <begin position="3498"/>
        <end position="3530"/>
    </location>
</feature>
<feature type="compositionally biased region" description="Low complexity" evidence="1">
    <location>
        <begin position="3498"/>
        <end position="3507"/>
    </location>
</feature>
<dbReference type="NCBIfam" id="TIGR01901">
    <property type="entry name" value="adhes_NPXG"/>
    <property type="match status" value="1"/>
</dbReference>
<dbReference type="SUPFAM" id="SSF51126">
    <property type="entry name" value="Pectin lyase-like"/>
    <property type="match status" value="1"/>
</dbReference>
<sequence>MTRAKRGDWQRLEHAQAARDQLHLRAVTAEEDAGTRRYRGWQRALSAFVAAALFVGPITVTVESGHQAAGVLAAGSHRIDDDAWQAIQDIASLRFRFAMNAVHAAPIVDPAAPLSFQPKITQSTGAGGGVPVVNITAPNAAGISLNQYQSFNIDAIGLILNNSLQSGTSLTGGTVAANPNLNGRTASVILNQVTSTGAGYASVLAGPLEVFGAPATVIIANPNGIAVRGAGFTNTIGVTLTTGTPQFLTGNGGTATDFANATAVGYDVRGGHIQIEGNAGVNGPGSGIEGTVGTIDMIGETVGINAPLYAGTRINVIAGDQFVMPATVDSTGTTYSTQPNGSANASAAVGGGNQTFAIDATAFGAMTAGQISMVGTTAGMGVRVDGALAATAGNLTLSSNGDLTVTSHTAQQDVSITSAGTTTLTGTGVAGGNYRVNAAGDVVSEGTVQAGGDLSFAAGNNLTVSGQATAQSDVTLQVGRNVALTGSLASGKAFGANVSGAFEVAGSLLIGTDATLASGSLNVPGVVIVQQNGTFNVAADITGSGSIAFGQSGALTSGHDVLLTGKLLSNDLRVDAANSAAFADVQAGGAFAATARGGDVTFNGNAAAVGNTAVQAANDVVVSGVLAGGAGVALSAQRNVTVAASGTVQSVGDLSMNAVSGDVSALGTLTSAAALGAHAGHNVVLNGATSAVGDTTLDAVNDVTVGSTLAVQGNGTVTAGHDIALAGTSGFAKDVTATAGHDLSVAGSLQGNGVKLTAANAVTLNDVQANGALSIASTGSNGGIVVNGTVASLSDGTVHAANTVAVNGTLKTAGALDVTAGADTSIAGNVTSNGDMNLRNTVGSLTSTGQIQSGGNLAVDAAQTIDLGTGATSALGDIGLTAGRDVIVNGTLVAQGNGTISAGNAIAGNAALAFGLAANLHSTGDTALTGSLRGATIQTNAGGSGSFANVQAGSTIAMSATGDLALTGTLVGGATASLTAGRDVSVAGTSTVTLDTTIQGGRDVNVTGTVNGQGNGLVVAGRDITGNGTLAFEQAAVLNAGRNVVQGGLVQGNTVQVTAGSDVAVNNAQSASGLTLSAGTSGAGNLTVNGSVSAAQAITATAFGNVAIGNAGKLAAGSTLGVGALNDIVNAGVLESTGDMTLNARLGSLDATGGINSGGLLTITTGLDLSLGVSTTSVGAMTLAASRNVVLNGTLVGESSGSIGAGQDILGAGTQSFASAALVSAQRDIALTGSLQANAIQAKAGNSATLHDVVSSTTLDVTANGNAAGGDVSITGNASAAGAVTVNAARDVLVQGSVGSNSTVGLTATRNVTVTGGLQSIGDLTVTARRGNALLNGTATTSGALKVVSGADTQLGGTTNAGGNIDVEATGNIALTGSLAGQGTGVLSAGNDITGAGAAAFAQAATVVAAHDTALTGSLQGAAVKVVAGNNARLGTVQAMTGNIDVTAYGLAGEGDLTVGGTATAFGAVSLAAARDVNVAGAINSLTATTIGAGRNLTTGNITAGSDVELDTSNGTVIAGDVKTNGNLWVDAGGSASLGNVQAAGVVAMDSLGIDGVGDIDVRGGLIAGGATVIDAARDAHVAANLTTGGGLTVSAGRNVSAGGAVAANADMNLTASNGNLSVGGMASTVGNLNAKAGGSLSMAGSLVNGNTTLSSGGAMTLTNGLFGLGSAMITSGGAIAGGGSLTFAGDIVVSSGAGIALGGVQGAGLFKASAVGDMSFGATTAVGNVTAKSTSGSVAFNGQVQSGGAVDIEAARNASVTGGIASTGNVTVSGGAGNVSVAGVSANGDVAMTAGQTLTLSGSSVVAGEVVLNGGNVTLTGSTAGSKNIAVTASGNVDTSQASIVSTKDLQVSGANVTLGNAIVGGALNAQATNQLSLKGSAVDVVGNATFVSQNGFSNAGSVLAGGALTVSAANVTNAANASLASTSTTTITATNFTNAGLVNGKTTKVTVAGALSNVGGALMGLDGVTINTGTLDNRNGLIFAGDPNTTNAPTTGDVSLTINGGGSAFNNASGQLLAQRNMGLSAVNAALDPSLGTISQGGQLSITAGQVNVSGAWYYGGTGVTVNALSGMTNSGTIDGTAPLVISTGGTFTNSGQVIGQDVTFNGTLINAANAVVHAGNVLALNGNMTNRGTVEAATAINVSGGSYDNQAGLTQSQGNIGFNLGGTLQNTGGNIFAGNDISIAAAAVVNDQTAPTSVVTTAAVPVDDPSLLMSTVVGQETYYVGFSSESGLNVDQYVVTATLGDLLAPTGNIQYFDIGYPKSQPVATSGNVSFVKTAQMSTLSSNTRNPTYETVWLLDTGDVNSSAPRQTLTLPMVYRTVSTQQLGTSGVISAGGNISLSAGALSNQGGQISAGGSVSLNIQSLANGAVAPTLTSQVIERVDQTQLDAFVSALRAMEKTTFPSGLIVASTLNSYQDSMVPSATFSIASSVAAPIATGTTLTSSPTGIIAACGNMTIAGGTLTNAGQLYAGNNLLVTAQQLVNQGGNQQQFSSSAGCVAGVSSIACNETTSPRGNNPTTTTFSYTQNNATIFAGNDLVIAAGQVDNTYGNLLAGHDIVIGGVGTTTGSTTPAQSLNNTSGNIVAGNNVTLNISGAVTNKLPSPVTVHQSFGSVEQYSGCMTAGGYKESYCEGYVDQQSGSSSVISAGNNLQITAGSLTNIGSLIAAGNNATIAVAGPVINEAQTLNAYWHSHWVQETGMFSSDKRHDIWACGSAAECTALYGSAYTSVGGTIDPPQPIGNIAATIQAPNLSISSNGQIQNVGNVLGTSVSLTGQKLINGITTANTYTPRVNAPSQVISLSPLTLPGLNLSTPRTSAAVLTSVAGQASYVDTPIGGTSQGQFSPQVLLDNLPSTLQPSSTLFYYNPQEEDLMLQQAALQQTGKASFVDGLAYDSKTNLSVTEQEKAYLYGNALDYAKQNNLQLGQALTQAQVGALDKPMLWYVEQTVPDPSCQATGVASCPTITALMPQVYLPSTTSALSAGGNIIGQDVTLNFEGSGQGSILNTGNISASGTLTVNTPTLTNQANEVNVGQIWSKVKGGYVDTTGTVVQPGGFMSAANMDLNVQTLSQIGGALQKLTADGQIDEAGTQQLTAALTQQLGGNFTQMTLADHLHTDFVKEGGSFGMEQLIGMVAAVALSVMMGPETFAMYNGLIDPIMFAAISPTLGVLASAAATGLAAATTALAAGAVSQVISTGSLDLKQVLEGAAITGLTAGLTQGLLGSTGIMNWGGGVTQASSATTLNNLGTTAENIAGQALIGASVQTAIAGGSFGSAFLRNVEQDTVAVGANEIGSLSQSVSWMAEGTPMYILTHSALGCAGSAVAGTGCESGAIGGAVSAAFSPDFIKAIDPTGAQLSSGQQAALAGFATLLGGVTAGLAGRNAQAGALAAQNEALNNSGDHPDDAAKKGGLLSAFGNWLQNTYGDPLGDLGRWGNQFLGLVKANNGQTPPSDPNPLVQANNGNPPATGGSVVTPPVVACSPGAGCVFTPPIATPGATGAPSNALLSNGNGGNTGSGASGEDSSTSGGRIQIDDSRAGHIFRDSDGHISDTPANRQLLENVANDPSAVLGTDKYGTTWAAKTNPDGTQTWVGIRGGKVSYGGINQTPKSFNPQTGLASPTRPGK</sequence>
<proteinExistence type="predicted"/>
<dbReference type="RefSeq" id="WP_085227210.1">
    <property type="nucleotide sequence ID" value="NZ_BSQD01000005.1"/>
</dbReference>
<dbReference type="NCBIfam" id="TIGR01731">
    <property type="entry name" value="fil_hemag_20aa"/>
    <property type="match status" value="9"/>
</dbReference>
<keyword evidence="2" id="KW-1133">Transmembrane helix</keyword>
<feature type="region of interest" description="Disordered" evidence="1">
    <location>
        <begin position="3601"/>
        <end position="3623"/>
    </location>
</feature>
<feature type="region of interest" description="Disordered" evidence="1">
    <location>
        <begin position="3442"/>
        <end position="3469"/>
    </location>
</feature>
<dbReference type="InterPro" id="IPR012334">
    <property type="entry name" value="Pectin_lyas_fold"/>
</dbReference>
<name>A0A1X7E3U0_TRICW</name>
<dbReference type="OrthoDB" id="5666689at2"/>
<dbReference type="SMART" id="SM00912">
    <property type="entry name" value="Haemagg_act"/>
    <property type="match status" value="1"/>
</dbReference>
<dbReference type="Pfam" id="PF05860">
    <property type="entry name" value="TPS"/>
    <property type="match status" value="1"/>
</dbReference>
<evidence type="ECO:0000313" key="5">
    <source>
        <dbReference type="Proteomes" id="UP000192911"/>
    </source>
</evidence>
<evidence type="ECO:0000313" key="4">
    <source>
        <dbReference type="EMBL" id="SMF26459.1"/>
    </source>
</evidence>
<keyword evidence="2" id="KW-0472">Membrane</keyword>
<evidence type="ECO:0000256" key="1">
    <source>
        <dbReference type="SAM" id="MobiDB-lite"/>
    </source>
</evidence>
<dbReference type="GeneID" id="95551652"/>
<dbReference type="Gene3D" id="2.160.20.10">
    <property type="entry name" value="Single-stranded right-handed beta-helix, Pectin lyase-like"/>
    <property type="match status" value="1"/>
</dbReference>
<keyword evidence="5" id="KW-1185">Reference proteome</keyword>
<protein>
    <submittedName>
        <fullName evidence="4">Filamentous hemagglutinin</fullName>
    </submittedName>
</protein>
<dbReference type="Proteomes" id="UP000192911">
    <property type="component" value="Unassembled WGS sequence"/>
</dbReference>
<feature type="domain" description="Filamentous haemagglutinin FhaB/tRNA nuclease CdiA-like TPS" evidence="3">
    <location>
        <begin position="127"/>
        <end position="250"/>
    </location>
</feature>
<dbReference type="EMBL" id="FXAH01000004">
    <property type="protein sequence ID" value="SMF26459.1"/>
    <property type="molecule type" value="Genomic_DNA"/>
</dbReference>
<dbReference type="STRING" id="28094.SAMN06295900_104418"/>
<dbReference type="InterPro" id="IPR011050">
    <property type="entry name" value="Pectin_lyase_fold/virulence"/>
</dbReference>
<accession>A0A1X7E3U0</accession>
<feature type="transmembrane region" description="Helical" evidence="2">
    <location>
        <begin position="44"/>
        <end position="62"/>
    </location>
</feature>